<feature type="region of interest" description="Disordered" evidence="1">
    <location>
        <begin position="36"/>
        <end position="58"/>
    </location>
</feature>
<dbReference type="InParanoid" id="A0A251V8N4"/>
<keyword evidence="3" id="KW-1185">Reference proteome</keyword>
<gene>
    <name evidence="2" type="ORF">HannXRQ_Chr03g0070431</name>
</gene>
<accession>A0A251V8N4</accession>
<evidence type="ECO:0000313" key="3">
    <source>
        <dbReference type="Proteomes" id="UP000215914"/>
    </source>
</evidence>
<name>A0A251V8N4_HELAN</name>
<dbReference type="AlphaFoldDB" id="A0A251V8N4"/>
<reference evidence="3" key="1">
    <citation type="journal article" date="2017" name="Nature">
        <title>The sunflower genome provides insights into oil metabolism, flowering and Asterid evolution.</title>
        <authorList>
            <person name="Badouin H."/>
            <person name="Gouzy J."/>
            <person name="Grassa C.J."/>
            <person name="Murat F."/>
            <person name="Staton S.E."/>
            <person name="Cottret L."/>
            <person name="Lelandais-Briere C."/>
            <person name="Owens G.L."/>
            <person name="Carrere S."/>
            <person name="Mayjonade B."/>
            <person name="Legrand L."/>
            <person name="Gill N."/>
            <person name="Kane N.C."/>
            <person name="Bowers J.E."/>
            <person name="Hubner S."/>
            <person name="Bellec A."/>
            <person name="Berard A."/>
            <person name="Berges H."/>
            <person name="Blanchet N."/>
            <person name="Boniface M.C."/>
            <person name="Brunel D."/>
            <person name="Catrice O."/>
            <person name="Chaidir N."/>
            <person name="Claudel C."/>
            <person name="Donnadieu C."/>
            <person name="Faraut T."/>
            <person name="Fievet G."/>
            <person name="Helmstetter N."/>
            <person name="King M."/>
            <person name="Knapp S.J."/>
            <person name="Lai Z."/>
            <person name="Le Paslier M.C."/>
            <person name="Lippi Y."/>
            <person name="Lorenzon L."/>
            <person name="Mandel J.R."/>
            <person name="Marage G."/>
            <person name="Marchand G."/>
            <person name="Marquand E."/>
            <person name="Bret-Mestries E."/>
            <person name="Morien E."/>
            <person name="Nambeesan S."/>
            <person name="Nguyen T."/>
            <person name="Pegot-Espagnet P."/>
            <person name="Pouilly N."/>
            <person name="Raftis F."/>
            <person name="Sallet E."/>
            <person name="Schiex T."/>
            <person name="Thomas J."/>
            <person name="Vandecasteele C."/>
            <person name="Vares D."/>
            <person name="Vear F."/>
            <person name="Vautrin S."/>
            <person name="Crespi M."/>
            <person name="Mangin B."/>
            <person name="Burke J.M."/>
            <person name="Salse J."/>
            <person name="Munos S."/>
            <person name="Vincourt P."/>
            <person name="Rieseberg L.H."/>
            <person name="Langlade N.B."/>
        </authorList>
    </citation>
    <scope>NUCLEOTIDE SEQUENCE [LARGE SCALE GENOMIC DNA]</scope>
    <source>
        <strain evidence="3">cv. SF193</strain>
    </source>
</reference>
<feature type="compositionally biased region" description="Polar residues" evidence="1">
    <location>
        <begin position="46"/>
        <end position="58"/>
    </location>
</feature>
<dbReference type="PANTHER" id="PTHR34222:SF33">
    <property type="entry name" value="RETROTRANSPOSON GAG DOMAIN-CONTAINING PROTEIN"/>
    <property type="match status" value="1"/>
</dbReference>
<sequence length="109" mass="11852">MCTNCKKNGHTADTCYRLIGFPKEFKFTKSKRFAANVSSESHDINSEQSGSKSTTTNCGLTSEQYNGLLQLLNNVQMGSASFANNNNTAVNSANFADICLLPRGTKGWC</sequence>
<dbReference type="Proteomes" id="UP000215914">
    <property type="component" value="Chromosome 3"/>
</dbReference>
<organism evidence="2 3">
    <name type="scientific">Helianthus annuus</name>
    <name type="common">Common sunflower</name>
    <dbReference type="NCBI Taxonomy" id="4232"/>
    <lineage>
        <taxon>Eukaryota</taxon>
        <taxon>Viridiplantae</taxon>
        <taxon>Streptophyta</taxon>
        <taxon>Embryophyta</taxon>
        <taxon>Tracheophyta</taxon>
        <taxon>Spermatophyta</taxon>
        <taxon>Magnoliopsida</taxon>
        <taxon>eudicotyledons</taxon>
        <taxon>Gunneridae</taxon>
        <taxon>Pentapetalae</taxon>
        <taxon>asterids</taxon>
        <taxon>campanulids</taxon>
        <taxon>Asterales</taxon>
        <taxon>Asteraceae</taxon>
        <taxon>Asteroideae</taxon>
        <taxon>Heliantheae alliance</taxon>
        <taxon>Heliantheae</taxon>
        <taxon>Helianthus</taxon>
    </lineage>
</organism>
<evidence type="ECO:0000256" key="1">
    <source>
        <dbReference type="SAM" id="MobiDB-lite"/>
    </source>
</evidence>
<proteinExistence type="predicted"/>
<evidence type="ECO:0000313" key="2">
    <source>
        <dbReference type="EMBL" id="OTG30981.1"/>
    </source>
</evidence>
<dbReference type="EMBL" id="CM007892">
    <property type="protein sequence ID" value="OTG30981.1"/>
    <property type="molecule type" value="Genomic_DNA"/>
</dbReference>
<dbReference type="PANTHER" id="PTHR34222">
    <property type="entry name" value="GAG_PRE-INTEGRS DOMAIN-CONTAINING PROTEIN"/>
    <property type="match status" value="1"/>
</dbReference>
<dbReference type="OMA" id="NCKKNGH"/>
<protein>
    <submittedName>
        <fullName evidence="2">Uncharacterized protein</fullName>
    </submittedName>
</protein>